<dbReference type="InterPro" id="IPR027417">
    <property type="entry name" value="P-loop_NTPase"/>
</dbReference>
<accession>A0A6S7HL46</accession>
<dbReference type="InterPro" id="IPR007111">
    <property type="entry name" value="NACHT_NTPase"/>
</dbReference>
<dbReference type="PROSITE" id="PS50837">
    <property type="entry name" value="NACHT"/>
    <property type="match status" value="1"/>
</dbReference>
<comment type="caution">
    <text evidence="2">The sequence shown here is derived from an EMBL/GenBank/DDBJ whole genome shotgun (WGS) entry which is preliminary data.</text>
</comment>
<evidence type="ECO:0000313" key="3">
    <source>
        <dbReference type="Proteomes" id="UP001152795"/>
    </source>
</evidence>
<dbReference type="Proteomes" id="UP001152795">
    <property type="component" value="Unassembled WGS sequence"/>
</dbReference>
<keyword evidence="1" id="KW-0677">Repeat</keyword>
<dbReference type="Gene3D" id="3.40.50.300">
    <property type="entry name" value="P-loop containing nucleotide triphosphate hydrolases"/>
    <property type="match status" value="1"/>
</dbReference>
<dbReference type="InterPro" id="IPR015943">
    <property type="entry name" value="WD40/YVTN_repeat-like_dom_sf"/>
</dbReference>
<evidence type="ECO:0000313" key="2">
    <source>
        <dbReference type="EMBL" id="CAB4004557.1"/>
    </source>
</evidence>
<evidence type="ECO:0000256" key="1">
    <source>
        <dbReference type="ARBA" id="ARBA00022737"/>
    </source>
</evidence>
<dbReference type="InterPro" id="IPR056884">
    <property type="entry name" value="NPHP3-like_N"/>
</dbReference>
<dbReference type="SUPFAM" id="SSF52540">
    <property type="entry name" value="P-loop containing nucleoside triphosphate hydrolases"/>
    <property type="match status" value="1"/>
</dbReference>
<sequence length="812" mass="92562">LKIRVINNSQWDLLFPPSGNPAVSKTFDVTLLTVLFRNICGLPETGWDAIPVEADRSVQANIVRIKSYRNEVYAHVTSTQVDNATFESLWQKISKALVELNIPQNEVDELKICPLGPEEVYVGTLRDWKLQEENLKDDVRSIKRSVNRLTQITEDALKQICQSRLEQVPKNGNRNKENDEDLLGKLAKHNFKSKIRGKVKFFLPGTRQWLLKNVDEWFIGDKHESKIFLLTAGPGFGKSVFAAKVCEDFKKKGKLAACHFCDFSDSNLRNPMMMLQSLASQMCENVVGFKEKLLDQLQRRHQVRSLKDAFGIYLQNPLDELEAEESSLIVIDGLDESTADDKNEIVNLIADYFPDLPDFIKILVTSRPEISVAKLKGLKKINIKSNDADNNSDLEIYLRACLPSLPDRNAENGPDLLKTLVEICEGPFLYAFYAQYELQKRDDLDKMTFQDVTDFLPKDLDSIYQTYFKRFEDELKVIIPRNFDVLRILEMLVASIGFLPLTFFTQALGLGPDCRETKNIIKKVNVTVSCLLRLRVDADIGDELRARISWHIVEIEFIMKKEFRSPSTIADYKLLPYFYLQSIVTHSPKGYFSDSEKKIAESILSKMWFVGINSNHEVEVMPLAVRRLPSTPEIRAVGVFFDKTLAAVAQKSGKIILVRVPSLVELWQYSTEYRSISCCIFAPDDSFVLFGKLETVLNITERKEVPFFYGNKGTFVLCAFSPNGKRLVTSNGSRTVKLWDVDKQCLLSLLCAESRVNWCSFSRTGLFIIGDRISDVEDLESDDEFEGFFTEDWESHQDGCTFGNSESDSESD</sequence>
<dbReference type="PROSITE" id="PS50294">
    <property type="entry name" value="WD_REPEATS_REGION"/>
    <property type="match status" value="1"/>
</dbReference>
<dbReference type="InterPro" id="IPR001680">
    <property type="entry name" value="WD40_rpt"/>
</dbReference>
<dbReference type="Gene3D" id="2.130.10.10">
    <property type="entry name" value="YVTN repeat-like/Quinoprotein amine dehydrogenase"/>
    <property type="match status" value="1"/>
</dbReference>
<proteinExistence type="predicted"/>
<gene>
    <name evidence="2" type="ORF">PACLA_8A052421</name>
</gene>
<dbReference type="InterPro" id="IPR036322">
    <property type="entry name" value="WD40_repeat_dom_sf"/>
</dbReference>
<keyword evidence="2" id="KW-0436">Ligase</keyword>
<protein>
    <submittedName>
        <fullName evidence="2">E3 ubiquitin- ligase DZIP3</fullName>
    </submittedName>
</protein>
<name>A0A6S7HL46_PARCT</name>
<dbReference type="Pfam" id="PF24883">
    <property type="entry name" value="NPHP3_N"/>
    <property type="match status" value="1"/>
</dbReference>
<dbReference type="OrthoDB" id="5987069at2759"/>
<dbReference type="Pfam" id="PF18738">
    <property type="entry name" value="HEPN_DZIP3"/>
    <property type="match status" value="1"/>
</dbReference>
<dbReference type="SUPFAM" id="SSF50978">
    <property type="entry name" value="WD40 repeat-like"/>
    <property type="match status" value="1"/>
</dbReference>
<feature type="non-terminal residue" evidence="2">
    <location>
        <position position="812"/>
    </location>
</feature>
<dbReference type="SMART" id="SM00320">
    <property type="entry name" value="WD40"/>
    <property type="match status" value="1"/>
</dbReference>
<reference evidence="2" key="1">
    <citation type="submission" date="2020-04" db="EMBL/GenBank/DDBJ databases">
        <authorList>
            <person name="Alioto T."/>
            <person name="Alioto T."/>
            <person name="Gomez Garrido J."/>
        </authorList>
    </citation>
    <scope>NUCLEOTIDE SEQUENCE</scope>
    <source>
        <strain evidence="2">A484AB</strain>
    </source>
</reference>
<dbReference type="AlphaFoldDB" id="A0A6S7HL46"/>
<dbReference type="InterPro" id="IPR041249">
    <property type="entry name" value="HEPN_DZIP3"/>
</dbReference>
<keyword evidence="3" id="KW-1185">Reference proteome</keyword>
<dbReference type="PROSITE" id="PS50082">
    <property type="entry name" value="WD_REPEATS_2"/>
    <property type="match status" value="1"/>
</dbReference>
<dbReference type="PANTHER" id="PTHR10039">
    <property type="entry name" value="AMELOGENIN"/>
    <property type="match status" value="1"/>
</dbReference>
<dbReference type="Pfam" id="PF00400">
    <property type="entry name" value="WD40"/>
    <property type="match status" value="1"/>
</dbReference>
<organism evidence="2 3">
    <name type="scientific">Paramuricea clavata</name>
    <name type="common">Red gorgonian</name>
    <name type="synonym">Violescent sea-whip</name>
    <dbReference type="NCBI Taxonomy" id="317549"/>
    <lineage>
        <taxon>Eukaryota</taxon>
        <taxon>Metazoa</taxon>
        <taxon>Cnidaria</taxon>
        <taxon>Anthozoa</taxon>
        <taxon>Octocorallia</taxon>
        <taxon>Malacalcyonacea</taxon>
        <taxon>Plexauridae</taxon>
        <taxon>Paramuricea</taxon>
    </lineage>
</organism>
<dbReference type="PANTHER" id="PTHR10039:SF14">
    <property type="entry name" value="NACHT DOMAIN-CONTAINING PROTEIN"/>
    <property type="match status" value="1"/>
</dbReference>
<dbReference type="GO" id="GO:0016874">
    <property type="term" value="F:ligase activity"/>
    <property type="evidence" value="ECO:0007669"/>
    <property type="project" value="UniProtKB-KW"/>
</dbReference>
<dbReference type="EMBL" id="CACRXK020004935">
    <property type="protein sequence ID" value="CAB4004557.1"/>
    <property type="molecule type" value="Genomic_DNA"/>
</dbReference>